<organism evidence="1 2">
    <name type="scientific">Naganishia vaughanmartiniae</name>
    <dbReference type="NCBI Taxonomy" id="1424756"/>
    <lineage>
        <taxon>Eukaryota</taxon>
        <taxon>Fungi</taxon>
        <taxon>Dikarya</taxon>
        <taxon>Basidiomycota</taxon>
        <taxon>Agaricomycotina</taxon>
        <taxon>Tremellomycetes</taxon>
        <taxon>Filobasidiales</taxon>
        <taxon>Filobasidiaceae</taxon>
        <taxon>Naganishia</taxon>
    </lineage>
</organism>
<accession>A0ACC2WRV0</accession>
<name>A0ACC2WRV0_9TREE</name>
<sequence>MFSPFAFVYHLIMFITRPLAIVPQSSGPIVGHEDHNMQDTFATPSATPAVGFGMPQDQATLQARLAQLEHQLIQAQQTTSPFTPYHKEPKINTPAPFKGNKSQSEEFILKCDQIFVICHRTYHNDDTRLAFAFNLLEGDAYQWLKPALLAQNKPEWITTWLAFRSEFLKTYADSDVKETSRFKLKTLKQTTSASLFATDFKRYSMYLDWSD</sequence>
<gene>
    <name evidence="1" type="ORF">QFC22_005660</name>
</gene>
<comment type="caution">
    <text evidence="1">The sequence shown here is derived from an EMBL/GenBank/DDBJ whole genome shotgun (WGS) entry which is preliminary data.</text>
</comment>
<keyword evidence="2" id="KW-1185">Reference proteome</keyword>
<proteinExistence type="predicted"/>
<dbReference type="Proteomes" id="UP001243375">
    <property type="component" value="Unassembled WGS sequence"/>
</dbReference>
<protein>
    <submittedName>
        <fullName evidence="1">Uncharacterized protein</fullName>
    </submittedName>
</protein>
<evidence type="ECO:0000313" key="2">
    <source>
        <dbReference type="Proteomes" id="UP001243375"/>
    </source>
</evidence>
<reference evidence="1" key="1">
    <citation type="submission" date="2023-04" db="EMBL/GenBank/DDBJ databases">
        <title>Draft Genome sequencing of Naganishia species isolated from polar environments using Oxford Nanopore Technology.</title>
        <authorList>
            <person name="Leo P."/>
            <person name="Venkateswaran K."/>
        </authorList>
    </citation>
    <scope>NUCLEOTIDE SEQUENCE</scope>
    <source>
        <strain evidence="1">MNA-CCFEE 5425</strain>
    </source>
</reference>
<evidence type="ECO:0000313" key="1">
    <source>
        <dbReference type="EMBL" id="KAJ9114208.1"/>
    </source>
</evidence>
<dbReference type="EMBL" id="JASBWU010000019">
    <property type="protein sequence ID" value="KAJ9114208.1"/>
    <property type="molecule type" value="Genomic_DNA"/>
</dbReference>